<name>A0ACB9IQ68_9ASTR</name>
<dbReference type="Proteomes" id="UP001056120">
    <property type="component" value="Linkage Group LG08"/>
</dbReference>
<reference evidence="1 2" key="2">
    <citation type="journal article" date="2022" name="Mol. Ecol. Resour.">
        <title>The genomes of chicory, endive, great burdock and yacon provide insights into Asteraceae paleo-polyploidization history and plant inulin production.</title>
        <authorList>
            <person name="Fan W."/>
            <person name="Wang S."/>
            <person name="Wang H."/>
            <person name="Wang A."/>
            <person name="Jiang F."/>
            <person name="Liu H."/>
            <person name="Zhao H."/>
            <person name="Xu D."/>
            <person name="Zhang Y."/>
        </authorList>
    </citation>
    <scope>NUCLEOTIDE SEQUENCE [LARGE SCALE GENOMIC DNA]</scope>
    <source>
        <strain evidence="2">cv. Yunnan</strain>
        <tissue evidence="1">Leaves</tissue>
    </source>
</reference>
<gene>
    <name evidence="1" type="ORF">L1987_25408</name>
</gene>
<evidence type="ECO:0000313" key="1">
    <source>
        <dbReference type="EMBL" id="KAI3809435.1"/>
    </source>
</evidence>
<organism evidence="1 2">
    <name type="scientific">Smallanthus sonchifolius</name>
    <dbReference type="NCBI Taxonomy" id="185202"/>
    <lineage>
        <taxon>Eukaryota</taxon>
        <taxon>Viridiplantae</taxon>
        <taxon>Streptophyta</taxon>
        <taxon>Embryophyta</taxon>
        <taxon>Tracheophyta</taxon>
        <taxon>Spermatophyta</taxon>
        <taxon>Magnoliopsida</taxon>
        <taxon>eudicotyledons</taxon>
        <taxon>Gunneridae</taxon>
        <taxon>Pentapetalae</taxon>
        <taxon>asterids</taxon>
        <taxon>campanulids</taxon>
        <taxon>Asterales</taxon>
        <taxon>Asteraceae</taxon>
        <taxon>Asteroideae</taxon>
        <taxon>Heliantheae alliance</taxon>
        <taxon>Millerieae</taxon>
        <taxon>Smallanthus</taxon>
    </lineage>
</organism>
<keyword evidence="2" id="KW-1185">Reference proteome</keyword>
<dbReference type="EMBL" id="CM042025">
    <property type="protein sequence ID" value="KAI3809435.1"/>
    <property type="molecule type" value="Genomic_DNA"/>
</dbReference>
<reference evidence="2" key="1">
    <citation type="journal article" date="2022" name="Mol. Ecol. Resour.">
        <title>The genomes of chicory, endive, great burdock and yacon provide insights into Asteraceae palaeo-polyploidization history and plant inulin production.</title>
        <authorList>
            <person name="Fan W."/>
            <person name="Wang S."/>
            <person name="Wang H."/>
            <person name="Wang A."/>
            <person name="Jiang F."/>
            <person name="Liu H."/>
            <person name="Zhao H."/>
            <person name="Xu D."/>
            <person name="Zhang Y."/>
        </authorList>
    </citation>
    <scope>NUCLEOTIDE SEQUENCE [LARGE SCALE GENOMIC DNA]</scope>
    <source>
        <strain evidence="2">cv. Yunnan</strain>
    </source>
</reference>
<evidence type="ECO:0000313" key="2">
    <source>
        <dbReference type="Proteomes" id="UP001056120"/>
    </source>
</evidence>
<accession>A0ACB9IQ68</accession>
<comment type="caution">
    <text evidence="1">The sequence shown here is derived from an EMBL/GenBank/DDBJ whole genome shotgun (WGS) entry which is preliminary data.</text>
</comment>
<proteinExistence type="predicted"/>
<sequence length="645" mass="68586">MGFVVESNQGANGGSKLGFRSLVRRKRVDSIHSKSSDARHHQLAKELSILHLIAIGVGSTIGAGVYILVGTVAREHSGPALAFSFLIAGIAAALSAFCYAELASRCPSAGSAYHYSYICVGEGLAWIIGWALILEYTIGGSAVARGISPNLALLFGGPDSLPAFLARHTVLGIVVDPCAAILVFIVTGLLCVGIKESTFVQSVVTTANICAMIFVILAGGYLGFKSGWVGYKLSTGYFPYGVDGMLAGASTVFFSYIGFDSVASTAEEVKNPQRDLPLGIGAALSICCMLYMLVSAVIVGLVPYYAMDPDTPISSAFASHGIQWAAYIITIGAVTALCSTLMGSLLPQPRILMAMSRDGLLPSFFSEVNTRTQVPVKSTILTGLIAATLAFSMDVEQLAGMVSVGTLLAFSMVAISVLILRYVPPDEVPLPSSLQAAIDSVSLRYSNIISTQETDVEVSKGQTGVSGEKNELLHQKGEISAKYPLIAKVAAEAIFSEKKRRKIAGWMIMLTCVGALILTYSTSNLGLPSYFRLTLCGIGGLLLLFSLAVLTSIDQDDARHNFGHTGGFICPWVPLLPILSILINLYLLLNLGADTWMRVSVWLVIGVFVYVFYGRTHSSLQHAVYVPASHVDEIYQSSAESLPSE</sequence>
<protein>
    <submittedName>
        <fullName evidence="1">Uncharacterized protein</fullName>
    </submittedName>
</protein>